<proteinExistence type="inferred from homology"/>
<organism evidence="9 10">
    <name type="scientific">Aeromonas phage LAh_6</name>
    <dbReference type="NCBI Taxonomy" id="2591030"/>
    <lineage>
        <taxon>Viruses</taxon>
        <taxon>Duplodnaviria</taxon>
        <taxon>Heunggongvirae</taxon>
        <taxon>Uroviricota</taxon>
        <taxon>Caudoviricetes</taxon>
        <taxon>Grimontviridae</taxon>
        <taxon>Lahexavirus</taxon>
        <taxon>Lahexavirus LAh6</taxon>
    </lineage>
</organism>
<evidence type="ECO:0000256" key="7">
    <source>
        <dbReference type="ARBA" id="ARBA00035036"/>
    </source>
</evidence>
<dbReference type="PANTHER" id="PTHR43816:SF1">
    <property type="entry name" value="NICOTINAMIDE PHOSPHORIBOSYLTRANSFERASE"/>
    <property type="match status" value="1"/>
</dbReference>
<dbReference type="InterPro" id="IPR036068">
    <property type="entry name" value="Nicotinate_pribotase-like_C"/>
</dbReference>
<keyword evidence="10" id="KW-1185">Reference proteome</keyword>
<keyword evidence="2" id="KW-0662">Pyridine nucleotide biosynthesis</keyword>
<dbReference type="InterPro" id="IPR041525">
    <property type="entry name" value="N/Namide_PRibTrfase"/>
</dbReference>
<dbReference type="InterPro" id="IPR016471">
    <property type="entry name" value="Nicotinamide_PRibTrfase"/>
</dbReference>
<evidence type="ECO:0000313" key="10">
    <source>
        <dbReference type="Proteomes" id="UP000319466"/>
    </source>
</evidence>
<comment type="pathway">
    <text evidence="5">Cofactor biosynthesis; NAD(+) biosynthesis; nicotinamide D-ribonucleotide from 5-phospho-alpha-D-ribose 1-diphosphate and nicotinamide: step 1/1.</text>
</comment>
<comment type="similarity">
    <text evidence="1">Belongs to the NAPRTase family.</text>
</comment>
<dbReference type="EMBL" id="MK838112">
    <property type="protein sequence ID" value="QDH46487.1"/>
    <property type="molecule type" value="Genomic_DNA"/>
</dbReference>
<feature type="domain" description="Nicotinate/nicotinamide phosphoribosyltransferase" evidence="8">
    <location>
        <begin position="186"/>
        <end position="500"/>
    </location>
</feature>
<sequence length="549" mass="61779">MSFSATAADAYKVSHKGFMEPGTNRIYSNFTARNFKHMPIPAHLKDNKIVWFGIQAYVTEKLVNKWNSTFFKKPKDAVCRRLARRFNTFFGQDKVNVKHFEELHDLGYLPIHIKSLPEGSVVPAKVALMTITNTDDRFGWLTNYLETQISSDLWKPATVATIARAYRKLCDKYAMDTVGSTAGVEFQCHDFSMRGMSGEEDAERCGPGHLLFFKGTDTLPAVDRIEDYYGVDAEKFFIGTSVPASEHSLASLGYAVRGELEAFRKWMTVDYPTGIVSLVSDTTDYWKVLSEYAPALKDDILTRKPDELGLCKVVFRPDSGNPADILCGHEYIEITDEKDFYWHYCNTTQDDTFVKIGEEFFELSWDIHWADGYSEYEGFTIGNKVDPRVIKGSVELLWDTFGGTITEKGYKMLDSHVGLIYGDSITLAVAEDIFKRLKKKGFASLNVVLGIGSYTYNYLTRDSAGMAIKATYAEVNGKPVVLSKDPVTDDGTKKSAKGLIRVERQNGTFVQFDEQTSEQERGGALETILFNGAQFNLKTWDTIIETANA</sequence>
<dbReference type="NCBIfam" id="NF006629">
    <property type="entry name" value="PRK09198.1"/>
    <property type="match status" value="1"/>
</dbReference>
<evidence type="ECO:0000256" key="4">
    <source>
        <dbReference type="ARBA" id="ARBA00022679"/>
    </source>
</evidence>
<accession>A0A513ZZN0</accession>
<evidence type="ECO:0000256" key="3">
    <source>
        <dbReference type="ARBA" id="ARBA00022676"/>
    </source>
</evidence>
<dbReference type="SUPFAM" id="SSF51690">
    <property type="entry name" value="Nicotinate/Quinolinate PRTase C-terminal domain-like"/>
    <property type="match status" value="1"/>
</dbReference>
<dbReference type="Proteomes" id="UP000319466">
    <property type="component" value="Segment"/>
</dbReference>
<evidence type="ECO:0000313" key="9">
    <source>
        <dbReference type="EMBL" id="QDH46487.1"/>
    </source>
</evidence>
<dbReference type="GO" id="GO:0047280">
    <property type="term" value="F:nicotinamide phosphoribosyltransferase activity"/>
    <property type="evidence" value="ECO:0007669"/>
    <property type="project" value="UniProtKB-EC"/>
</dbReference>
<evidence type="ECO:0000256" key="6">
    <source>
        <dbReference type="ARBA" id="ARBA00035024"/>
    </source>
</evidence>
<dbReference type="EC" id="2.4.2.12" evidence="6"/>
<reference evidence="9 10" key="1">
    <citation type="submission" date="2019-04" db="EMBL/GenBank/DDBJ databases">
        <title>Novel bacteriophages capable of disrupting biofilms from clinical strains of Aeromonas hydrophila with intrinsic antibiotic resistance.</title>
        <authorList>
            <person name="Kabwe M."/>
            <person name="Brown T.L."/>
            <person name="Speirs L."/>
            <person name="Ku H."/>
            <person name="Leach M."/>
            <person name="Chan H.T."/>
            <person name="Petrovski S."/>
            <person name="Lock P."/>
            <person name="Tucci J."/>
        </authorList>
    </citation>
    <scope>NUCLEOTIDE SEQUENCE [LARGE SCALE GENOMIC DNA]</scope>
</reference>
<keyword evidence="4 9" id="KW-0808">Transferase</keyword>
<evidence type="ECO:0000259" key="8">
    <source>
        <dbReference type="Pfam" id="PF04095"/>
    </source>
</evidence>
<dbReference type="PANTHER" id="PTHR43816">
    <property type="entry name" value="NICOTINAMIDE PHOSPHORIBOSYLTRANSFERASE"/>
    <property type="match status" value="1"/>
</dbReference>
<dbReference type="GO" id="GO:0009435">
    <property type="term" value="P:NAD+ biosynthetic process"/>
    <property type="evidence" value="ECO:0007669"/>
    <property type="project" value="InterPro"/>
</dbReference>
<dbReference type="InterPro" id="IPR013785">
    <property type="entry name" value="Aldolase_TIM"/>
</dbReference>
<gene>
    <name evidence="9" type="ORF">LAh6_100</name>
</gene>
<name>A0A513ZZN0_9CAUD</name>
<protein>
    <recommendedName>
        <fullName evidence="7">Nicotinamide phosphoribosyltransferase</fullName>
        <ecNumber evidence="6">2.4.2.12</ecNumber>
    </recommendedName>
</protein>
<evidence type="ECO:0000256" key="5">
    <source>
        <dbReference type="ARBA" id="ARBA00035007"/>
    </source>
</evidence>
<keyword evidence="3 9" id="KW-0328">Glycosyltransferase</keyword>
<dbReference type="Pfam" id="PF04095">
    <property type="entry name" value="NAPRTase"/>
    <property type="match status" value="1"/>
</dbReference>
<evidence type="ECO:0000256" key="2">
    <source>
        <dbReference type="ARBA" id="ARBA00022642"/>
    </source>
</evidence>
<evidence type="ECO:0000256" key="1">
    <source>
        <dbReference type="ARBA" id="ARBA00010897"/>
    </source>
</evidence>
<dbReference type="Gene3D" id="3.20.20.70">
    <property type="entry name" value="Aldolase class I"/>
    <property type="match status" value="1"/>
</dbReference>